<evidence type="ECO:0000313" key="2">
    <source>
        <dbReference type="EMBL" id="KAJ7028805.1"/>
    </source>
</evidence>
<feature type="non-terminal residue" evidence="2">
    <location>
        <position position="1"/>
    </location>
</feature>
<protein>
    <submittedName>
        <fullName evidence="2">Uncharacterized protein</fullName>
    </submittedName>
</protein>
<sequence>RTYLARWRCWRSMRRWTRRFRCLFARGAWRSFKTPLHPTPHPPPSHHHSAPLRRPLCRARHPARCVGVAVFVCFNARSCPSPRLKANHPNSRPPCPASPRAARPPPRAGAAVRGATGFEEGSGSPCTQHLPRARSSRAFPSPLRPCPSPPPRRPDQRSPPPLERLRYSCPAPMPLPPRHPQVEAQQNQPSIPTSHMRSSSCSPPPTALLRQRRGARCLTWRAR</sequence>
<feature type="compositionally biased region" description="Polar residues" evidence="1">
    <location>
        <begin position="183"/>
        <end position="201"/>
    </location>
</feature>
<dbReference type="EMBL" id="JARJCM010000108">
    <property type="protein sequence ID" value="KAJ7028805.1"/>
    <property type="molecule type" value="Genomic_DNA"/>
</dbReference>
<accession>A0AAD6WXZ0</accession>
<name>A0AAD6WXZ0_9AGAR</name>
<comment type="caution">
    <text evidence="2">The sequence shown here is derived from an EMBL/GenBank/DDBJ whole genome shotgun (WGS) entry which is preliminary data.</text>
</comment>
<reference evidence="2" key="1">
    <citation type="submission" date="2023-03" db="EMBL/GenBank/DDBJ databases">
        <title>Massive genome expansion in bonnet fungi (Mycena s.s.) driven by repeated elements and novel gene families across ecological guilds.</title>
        <authorList>
            <consortium name="Lawrence Berkeley National Laboratory"/>
            <person name="Harder C.B."/>
            <person name="Miyauchi S."/>
            <person name="Viragh M."/>
            <person name="Kuo A."/>
            <person name="Thoen E."/>
            <person name="Andreopoulos B."/>
            <person name="Lu D."/>
            <person name="Skrede I."/>
            <person name="Drula E."/>
            <person name="Henrissat B."/>
            <person name="Morin E."/>
            <person name="Kohler A."/>
            <person name="Barry K."/>
            <person name="LaButti K."/>
            <person name="Morin E."/>
            <person name="Salamov A."/>
            <person name="Lipzen A."/>
            <person name="Mereny Z."/>
            <person name="Hegedus B."/>
            <person name="Baldrian P."/>
            <person name="Stursova M."/>
            <person name="Weitz H."/>
            <person name="Taylor A."/>
            <person name="Grigoriev I.V."/>
            <person name="Nagy L.G."/>
            <person name="Martin F."/>
            <person name="Kauserud H."/>
        </authorList>
    </citation>
    <scope>NUCLEOTIDE SEQUENCE</scope>
    <source>
        <strain evidence="2">CBHHK200</strain>
    </source>
</reference>
<feature type="non-terminal residue" evidence="2">
    <location>
        <position position="223"/>
    </location>
</feature>
<feature type="region of interest" description="Disordered" evidence="1">
    <location>
        <begin position="83"/>
        <end position="213"/>
    </location>
</feature>
<dbReference type="AlphaFoldDB" id="A0AAD6WXZ0"/>
<dbReference type="Proteomes" id="UP001218188">
    <property type="component" value="Unassembled WGS sequence"/>
</dbReference>
<evidence type="ECO:0000313" key="3">
    <source>
        <dbReference type="Proteomes" id="UP001218188"/>
    </source>
</evidence>
<feature type="compositionally biased region" description="Pro residues" evidence="1">
    <location>
        <begin position="91"/>
        <end position="107"/>
    </location>
</feature>
<evidence type="ECO:0000256" key="1">
    <source>
        <dbReference type="SAM" id="MobiDB-lite"/>
    </source>
</evidence>
<gene>
    <name evidence="2" type="ORF">C8F04DRAFT_1118024</name>
</gene>
<feature type="compositionally biased region" description="Pro residues" evidence="1">
    <location>
        <begin position="142"/>
        <end position="162"/>
    </location>
</feature>
<organism evidence="2 3">
    <name type="scientific">Mycena alexandri</name>
    <dbReference type="NCBI Taxonomy" id="1745969"/>
    <lineage>
        <taxon>Eukaryota</taxon>
        <taxon>Fungi</taxon>
        <taxon>Dikarya</taxon>
        <taxon>Basidiomycota</taxon>
        <taxon>Agaricomycotina</taxon>
        <taxon>Agaricomycetes</taxon>
        <taxon>Agaricomycetidae</taxon>
        <taxon>Agaricales</taxon>
        <taxon>Marasmiineae</taxon>
        <taxon>Mycenaceae</taxon>
        <taxon>Mycena</taxon>
    </lineage>
</organism>
<keyword evidence="3" id="KW-1185">Reference proteome</keyword>
<proteinExistence type="predicted"/>